<dbReference type="PANTHER" id="PTHR33178:SF10">
    <property type="entry name" value="STRESS-RESPONSE A_B BARREL DOMAIN-CONTAINING PROTEIN"/>
    <property type="match status" value="1"/>
</dbReference>
<dbReference type="Pfam" id="PF07876">
    <property type="entry name" value="Dabb"/>
    <property type="match status" value="1"/>
</dbReference>
<dbReference type="PANTHER" id="PTHR33178">
    <property type="match status" value="1"/>
</dbReference>
<evidence type="ECO:0000313" key="3">
    <source>
        <dbReference type="EMBL" id="QBZ63598.1"/>
    </source>
</evidence>
<protein>
    <recommendedName>
        <fullName evidence="2">Stress-response A/B barrel domain-containing protein</fullName>
    </recommendedName>
</protein>
<dbReference type="InterPro" id="IPR011008">
    <property type="entry name" value="Dimeric_a/b-barrel"/>
</dbReference>
<dbReference type="SUPFAM" id="SSF54909">
    <property type="entry name" value="Dimeric alpha+beta barrel"/>
    <property type="match status" value="1"/>
</dbReference>
<organism evidence="3 4">
    <name type="scientific">Pyricularia oryzae</name>
    <name type="common">Rice blast fungus</name>
    <name type="synonym">Magnaporthe oryzae</name>
    <dbReference type="NCBI Taxonomy" id="318829"/>
    <lineage>
        <taxon>Eukaryota</taxon>
        <taxon>Fungi</taxon>
        <taxon>Dikarya</taxon>
        <taxon>Ascomycota</taxon>
        <taxon>Pezizomycotina</taxon>
        <taxon>Sordariomycetes</taxon>
        <taxon>Sordariomycetidae</taxon>
        <taxon>Magnaporthales</taxon>
        <taxon>Pyriculariaceae</taxon>
        <taxon>Pyricularia</taxon>
    </lineage>
</organism>
<dbReference type="EMBL" id="CP034209">
    <property type="protein sequence ID" value="QBZ63598.1"/>
    <property type="molecule type" value="Genomic_DNA"/>
</dbReference>
<dbReference type="Proteomes" id="UP000294847">
    <property type="component" value="Chromosome 6"/>
</dbReference>
<proteinExistence type="predicted"/>
<accession>A0A4V1C7J4</accession>
<sequence>MTIKHIVLFQFKADASPEAIQEVCSSMVALRDKCLHPESQAPYIKSMSGGKDNSPENLQNGIQYAFVAEFERPEDRDYYVAKDPAHQLFVKTAGQIIEKAIVVDYTIGVF</sequence>
<comment type="subunit">
    <text evidence="1">Homodimer.</text>
</comment>
<dbReference type="Gene3D" id="3.30.70.100">
    <property type="match status" value="1"/>
</dbReference>
<dbReference type="PROSITE" id="PS51502">
    <property type="entry name" value="S_R_A_B_BARREL"/>
    <property type="match status" value="1"/>
</dbReference>
<feature type="domain" description="Stress-response A/B barrel" evidence="2">
    <location>
        <begin position="3"/>
        <end position="105"/>
    </location>
</feature>
<dbReference type="InterPro" id="IPR013097">
    <property type="entry name" value="Dabb"/>
</dbReference>
<dbReference type="AlphaFoldDB" id="A0A4V1C7J4"/>
<name>A0A4V1C7J4_PYROR</name>
<evidence type="ECO:0000313" key="4">
    <source>
        <dbReference type="Proteomes" id="UP000294847"/>
    </source>
</evidence>
<evidence type="ECO:0000256" key="1">
    <source>
        <dbReference type="ARBA" id="ARBA00011738"/>
    </source>
</evidence>
<gene>
    <name evidence="3" type="ORF">PoMZ_05282</name>
</gene>
<dbReference type="SMART" id="SM00886">
    <property type="entry name" value="Dabb"/>
    <property type="match status" value="1"/>
</dbReference>
<reference evidence="3 4" key="1">
    <citation type="journal article" date="2019" name="Mol. Biol. Evol.">
        <title>Blast fungal genomes show frequent chromosomal changes, gene gains and losses, and effector gene turnover.</title>
        <authorList>
            <person name="Gomez Luciano L.B."/>
            <person name="Jason Tsai I."/>
            <person name="Chuma I."/>
            <person name="Tosa Y."/>
            <person name="Chen Y.H."/>
            <person name="Li J.Y."/>
            <person name="Li M.Y."/>
            <person name="Jade Lu M.Y."/>
            <person name="Nakayashiki H."/>
            <person name="Li W.H."/>
        </authorList>
    </citation>
    <scope>NUCLEOTIDE SEQUENCE [LARGE SCALE GENOMIC DNA]</scope>
    <source>
        <strain evidence="3">MZ5-1-6</strain>
    </source>
</reference>
<evidence type="ECO:0000259" key="2">
    <source>
        <dbReference type="PROSITE" id="PS51502"/>
    </source>
</evidence>
<dbReference type="InterPro" id="IPR044662">
    <property type="entry name" value="HS1/DABB1-like"/>
</dbReference>